<dbReference type="AlphaFoldDB" id="A0AAN9VD50"/>
<evidence type="ECO:0000259" key="3">
    <source>
        <dbReference type="Pfam" id="PF24808"/>
    </source>
</evidence>
<dbReference type="EMBL" id="JAKJXP020000001">
    <property type="protein sequence ID" value="KAK7757958.1"/>
    <property type="molecule type" value="Genomic_DNA"/>
</dbReference>
<feature type="domain" description="DUF7707" evidence="3">
    <location>
        <begin position="24"/>
        <end position="126"/>
    </location>
</feature>
<feature type="compositionally biased region" description="Low complexity" evidence="1">
    <location>
        <begin position="131"/>
        <end position="158"/>
    </location>
</feature>
<dbReference type="PANTHER" id="PTHR38118">
    <property type="entry name" value="ANCHORED CELL WALL PROTEIN 11-RELATED"/>
    <property type="match status" value="1"/>
</dbReference>
<dbReference type="Pfam" id="PF24808">
    <property type="entry name" value="DUF7707"/>
    <property type="match status" value="1"/>
</dbReference>
<evidence type="ECO:0000313" key="4">
    <source>
        <dbReference type="EMBL" id="KAK7757958.1"/>
    </source>
</evidence>
<evidence type="ECO:0000256" key="2">
    <source>
        <dbReference type="SAM" id="SignalP"/>
    </source>
</evidence>
<dbReference type="PANTHER" id="PTHR38118:SF2">
    <property type="entry name" value="CDP-ALCOHOL PHOSPHATIDYLTRANSFERASE PROTEIN"/>
    <property type="match status" value="1"/>
</dbReference>
<feature type="chain" id="PRO_5042835957" description="DUF7707 domain-containing protein" evidence="2">
    <location>
        <begin position="22"/>
        <end position="198"/>
    </location>
</feature>
<keyword evidence="2" id="KW-0732">Signal</keyword>
<feature type="region of interest" description="Disordered" evidence="1">
    <location>
        <begin position="126"/>
        <end position="158"/>
    </location>
</feature>
<comment type="caution">
    <text evidence="4">The sequence shown here is derived from an EMBL/GenBank/DDBJ whole genome shotgun (WGS) entry which is preliminary data.</text>
</comment>
<protein>
    <recommendedName>
        <fullName evidence="3">DUF7707 domain-containing protein</fullName>
    </recommendedName>
</protein>
<dbReference type="InterPro" id="IPR056124">
    <property type="entry name" value="DUF7707"/>
</dbReference>
<organism evidence="4 5">
    <name type="scientific">Diatrype stigma</name>
    <dbReference type="NCBI Taxonomy" id="117547"/>
    <lineage>
        <taxon>Eukaryota</taxon>
        <taxon>Fungi</taxon>
        <taxon>Dikarya</taxon>
        <taxon>Ascomycota</taxon>
        <taxon>Pezizomycotina</taxon>
        <taxon>Sordariomycetes</taxon>
        <taxon>Xylariomycetidae</taxon>
        <taxon>Xylariales</taxon>
        <taxon>Diatrypaceae</taxon>
        <taxon>Diatrype</taxon>
    </lineage>
</organism>
<name>A0AAN9VD50_9PEZI</name>
<feature type="signal peptide" evidence="2">
    <location>
        <begin position="1"/>
        <end position="21"/>
    </location>
</feature>
<evidence type="ECO:0000256" key="1">
    <source>
        <dbReference type="SAM" id="MobiDB-lite"/>
    </source>
</evidence>
<sequence length="198" mass="20464">MPSLKTTVLAAATMLLSTVRADYIIDPDSVSLTLRNYWCKQELSSCPIICQQVEPRTTDVNTCDAATLTYGCVCGNGLQPNLSEYSLTIPYFTCTEWGTQCVTGCNGDNACSSSCRQDHPCGAQDPTKPNTTASATQSSTAPTASATDDSGTTYDGFAGSSGSDSADSAAIRTLEAGGSFGGFLLLFASVCAGVGLVL</sequence>
<dbReference type="Proteomes" id="UP001320420">
    <property type="component" value="Unassembled WGS sequence"/>
</dbReference>
<proteinExistence type="predicted"/>
<evidence type="ECO:0000313" key="5">
    <source>
        <dbReference type="Proteomes" id="UP001320420"/>
    </source>
</evidence>
<accession>A0AAN9VD50</accession>
<reference evidence="4 5" key="1">
    <citation type="submission" date="2024-02" db="EMBL/GenBank/DDBJ databases">
        <title>De novo assembly and annotation of 12 fungi associated with fruit tree decline syndrome in Ontario, Canada.</title>
        <authorList>
            <person name="Sulman M."/>
            <person name="Ellouze W."/>
            <person name="Ilyukhin E."/>
        </authorList>
    </citation>
    <scope>NUCLEOTIDE SEQUENCE [LARGE SCALE GENOMIC DNA]</scope>
    <source>
        <strain evidence="4 5">M11/M66-122</strain>
    </source>
</reference>
<keyword evidence="5" id="KW-1185">Reference proteome</keyword>
<gene>
    <name evidence="4" type="ORF">SLS62_000336</name>
</gene>